<evidence type="ECO:0000256" key="1">
    <source>
        <dbReference type="SAM" id="MobiDB-lite"/>
    </source>
</evidence>
<proteinExistence type="predicted"/>
<evidence type="ECO:0000313" key="2">
    <source>
        <dbReference type="EMBL" id="ALH23001.1"/>
    </source>
</evidence>
<accession>A0A0N7G7K0</accession>
<feature type="region of interest" description="Disordered" evidence="1">
    <location>
        <begin position="1"/>
        <end position="46"/>
    </location>
</feature>
<dbReference type="EMBL" id="KT820662">
    <property type="protein sequence ID" value="ALH23001.1"/>
    <property type="molecule type" value="Genomic_DNA"/>
</dbReference>
<feature type="compositionally biased region" description="Basic residues" evidence="1">
    <location>
        <begin position="10"/>
        <end position="31"/>
    </location>
</feature>
<gene>
    <name evidence="2" type="ORF">ceV_095</name>
</gene>
<keyword evidence="3" id="KW-1185">Reference proteome</keyword>
<organism evidence="2 3">
    <name type="scientific">Chrysochromulina ericina virus CeV-01B</name>
    <dbReference type="NCBI Taxonomy" id="3070830"/>
    <lineage>
        <taxon>Viruses</taxon>
        <taxon>Varidnaviria</taxon>
        <taxon>Bamfordvirae</taxon>
        <taxon>Nucleocytoviricota</taxon>
        <taxon>Megaviricetes</taxon>
        <taxon>Imitervirales</taxon>
        <taxon>Mesomimiviridae</taxon>
        <taxon>Tethysvirus</taxon>
        <taxon>Tethysvirus raunefjordenense</taxon>
    </lineage>
</organism>
<evidence type="ECO:0000313" key="3">
    <source>
        <dbReference type="Proteomes" id="UP000203826"/>
    </source>
</evidence>
<dbReference type="Proteomes" id="UP000203826">
    <property type="component" value="Segment"/>
</dbReference>
<dbReference type="KEGG" id="vg:26048962"/>
<protein>
    <submittedName>
        <fullName evidence="2">Uncharacterized protein</fullName>
    </submittedName>
</protein>
<reference evidence="2 3" key="1">
    <citation type="journal article" date="2015" name="Genome Announc.">
        <title>The 474-Kilobase-Pair Complete Genome Sequence of CeV-01B, a Virus Infecting Haptolina (Chrysochromulina) ericina (Prymnesiophyceae).</title>
        <authorList>
            <person name="Gallot-Lavallee L."/>
            <person name="Pagarete A."/>
            <person name="Legendre M."/>
            <person name="Santini S."/>
            <person name="Sandaa R.A."/>
            <person name="Himmelbauer H."/>
            <person name="Ogata H."/>
            <person name="Bratbak G."/>
            <person name="Claverie J.M."/>
        </authorList>
    </citation>
    <scope>NUCLEOTIDE SEQUENCE [LARGE SCALE GENOMIC DNA]</scope>
    <source>
        <strain evidence="2">CeV-01B</strain>
    </source>
</reference>
<name>A0A0N7G7K0_9VIRU</name>
<sequence>MAGCCNVIGGRRRRTRKVKRSQKKTMGRRGGKNTGTVKGFSGKWRR</sequence>